<evidence type="ECO:0000256" key="1">
    <source>
        <dbReference type="SAM" id="Phobius"/>
    </source>
</evidence>
<accession>A0A7G6WU01</accession>
<keyword evidence="1" id="KW-1133">Transmembrane helix</keyword>
<keyword evidence="3" id="KW-1185">Reference proteome</keyword>
<keyword evidence="1" id="KW-0472">Membrane</keyword>
<keyword evidence="1" id="KW-0812">Transmembrane</keyword>
<evidence type="ECO:0000313" key="2">
    <source>
        <dbReference type="EMBL" id="QNE17466.1"/>
    </source>
</evidence>
<dbReference type="AlphaFoldDB" id="A0A7G6WU01"/>
<reference evidence="2 3" key="2">
    <citation type="journal article" date="2020" name="Microbiol. Resour. Announc.">
        <title>Antarctic desert soil bacteria exhibit high novel natural product potential, evaluated through long-read genome sequencing and comparative genomics.</title>
        <authorList>
            <person name="Benaud N."/>
            <person name="Edwards R.J."/>
            <person name="Amos T.G."/>
            <person name="D'Agostino P.M."/>
            <person name="Gutierrez-Chavez C."/>
            <person name="Montgomery K."/>
            <person name="Nicetic I."/>
            <person name="Ferrari B.C."/>
        </authorList>
    </citation>
    <scope>NUCLEOTIDE SEQUENCE [LARGE SCALE GENOMIC DNA]</scope>
    <source>
        <strain evidence="2 3">SPB151</strain>
    </source>
</reference>
<dbReference type="KEGG" id="kqi:F1D05_05505"/>
<dbReference type="RefSeq" id="WP_185446296.1">
    <property type="nucleotide sequence ID" value="NZ_CP043661.1"/>
</dbReference>
<evidence type="ECO:0000313" key="3">
    <source>
        <dbReference type="Proteomes" id="UP000515563"/>
    </source>
</evidence>
<dbReference type="EMBL" id="CP043661">
    <property type="protein sequence ID" value="QNE17466.1"/>
    <property type="molecule type" value="Genomic_DNA"/>
</dbReference>
<proteinExistence type="predicted"/>
<dbReference type="Proteomes" id="UP000515563">
    <property type="component" value="Chromosome"/>
</dbReference>
<name>A0A7G6WU01_9ACTN</name>
<protein>
    <submittedName>
        <fullName evidence="2">Uncharacterized protein</fullName>
    </submittedName>
</protein>
<gene>
    <name evidence="2" type="ORF">F1D05_05505</name>
</gene>
<feature type="transmembrane region" description="Helical" evidence="1">
    <location>
        <begin position="32"/>
        <end position="50"/>
    </location>
</feature>
<sequence>MGPGLAVAAKTGSAELLTSVREAFMTSFGTTMWVSAGIGVAGAVPAAALMPKRAAKPSEVAPIGISSNT</sequence>
<organism evidence="2 3">
    <name type="scientific">Kribbella qitaiheensis</name>
    <dbReference type="NCBI Taxonomy" id="1544730"/>
    <lineage>
        <taxon>Bacteria</taxon>
        <taxon>Bacillati</taxon>
        <taxon>Actinomycetota</taxon>
        <taxon>Actinomycetes</taxon>
        <taxon>Propionibacteriales</taxon>
        <taxon>Kribbellaceae</taxon>
        <taxon>Kribbella</taxon>
    </lineage>
</organism>
<reference evidence="3" key="1">
    <citation type="submission" date="2019-09" db="EMBL/GenBank/DDBJ databases">
        <title>Antimicrobial potential of Antarctic Bacteria.</title>
        <authorList>
            <person name="Benaud N."/>
            <person name="Edwards R.J."/>
            <person name="Ferrari B.C."/>
        </authorList>
    </citation>
    <scope>NUCLEOTIDE SEQUENCE [LARGE SCALE GENOMIC DNA]</scope>
    <source>
        <strain evidence="3">SPB151</strain>
    </source>
</reference>